<keyword evidence="2" id="KW-0472">Membrane</keyword>
<keyword evidence="2" id="KW-1133">Transmembrane helix</keyword>
<sequence>MSRKSALKPSLKNLLLSLYLTLSLYFFFHVKTPRRKQQLPKTSRRSQQSPKHMGYTSISDWAFT</sequence>
<feature type="non-terminal residue" evidence="3">
    <location>
        <position position="64"/>
    </location>
</feature>
<protein>
    <submittedName>
        <fullName evidence="3">Uncharacterized protein</fullName>
    </submittedName>
</protein>
<evidence type="ECO:0000256" key="1">
    <source>
        <dbReference type="SAM" id="MobiDB-lite"/>
    </source>
</evidence>
<evidence type="ECO:0000313" key="3">
    <source>
        <dbReference type="EMBL" id="TMW83081.1"/>
    </source>
</evidence>
<evidence type="ECO:0000256" key="2">
    <source>
        <dbReference type="SAM" id="Phobius"/>
    </source>
</evidence>
<organism evidence="3">
    <name type="scientific">Solanum chilense</name>
    <name type="common">Tomato</name>
    <name type="synonym">Lycopersicon chilense</name>
    <dbReference type="NCBI Taxonomy" id="4083"/>
    <lineage>
        <taxon>Eukaryota</taxon>
        <taxon>Viridiplantae</taxon>
        <taxon>Streptophyta</taxon>
        <taxon>Embryophyta</taxon>
        <taxon>Tracheophyta</taxon>
        <taxon>Spermatophyta</taxon>
        <taxon>Magnoliopsida</taxon>
        <taxon>eudicotyledons</taxon>
        <taxon>Gunneridae</taxon>
        <taxon>Pentapetalae</taxon>
        <taxon>asterids</taxon>
        <taxon>lamiids</taxon>
        <taxon>Solanales</taxon>
        <taxon>Solanaceae</taxon>
        <taxon>Solanoideae</taxon>
        <taxon>Solaneae</taxon>
        <taxon>Solanum</taxon>
        <taxon>Solanum subgen. Lycopersicon</taxon>
    </lineage>
</organism>
<keyword evidence="2" id="KW-0812">Transmembrane</keyword>
<proteinExistence type="predicted"/>
<accession>A0A6N2APJ5</accession>
<dbReference type="AlphaFoldDB" id="A0A6N2APJ5"/>
<feature type="compositionally biased region" description="Basic residues" evidence="1">
    <location>
        <begin position="34"/>
        <end position="44"/>
    </location>
</feature>
<reference evidence="3" key="1">
    <citation type="submission" date="2019-05" db="EMBL/GenBank/DDBJ databases">
        <title>The de novo reference genome and transcriptome assemblies of the wild tomato species Solanum chilense.</title>
        <authorList>
            <person name="Stam R."/>
            <person name="Nosenko T."/>
            <person name="Hoerger A.C."/>
            <person name="Stephan W."/>
            <person name="Seidel M.A."/>
            <person name="Kuhn J.M.M."/>
            <person name="Haberer G."/>
            <person name="Tellier A."/>
        </authorList>
    </citation>
    <scope>NUCLEOTIDE SEQUENCE</scope>
    <source>
        <tissue evidence="3">Mature leaves</tissue>
    </source>
</reference>
<feature type="region of interest" description="Disordered" evidence="1">
    <location>
        <begin position="34"/>
        <end position="64"/>
    </location>
</feature>
<comment type="caution">
    <text evidence="3">The sequence shown here is derived from an EMBL/GenBank/DDBJ whole genome shotgun (WGS) entry which is preliminary data.</text>
</comment>
<gene>
    <name evidence="3" type="ORF">EJD97_003022</name>
</gene>
<dbReference type="EMBL" id="RXGB01013992">
    <property type="protein sequence ID" value="TMW83081.1"/>
    <property type="molecule type" value="Genomic_DNA"/>
</dbReference>
<name>A0A6N2APJ5_SOLCI</name>
<feature type="transmembrane region" description="Helical" evidence="2">
    <location>
        <begin position="12"/>
        <end position="30"/>
    </location>
</feature>